<protein>
    <recommendedName>
        <fullName evidence="1">Transcriptional repressor PaaX-like central Cas2-like domain-containing protein</fullName>
    </recommendedName>
</protein>
<proteinExistence type="predicted"/>
<sequence length="187" mass="22069">MKSKRIKLKPISQKILLLLLTGLALGLTRSPKHYFRILKSAKSDWDRINQKNLHRNIKKLYKTKLVYSKDNQDGSTTIVLTRLGKEVALTYQIDEIKIPTMEKWDKKWRLVLFDIPESRKKARNALSRTLKNIGFLQFQKSVFIHPFECSNEINFVIEFFNLHPYVRLVTANELDNEPILKRRFGLN</sequence>
<dbReference type="EMBL" id="MFIQ01000019">
    <property type="protein sequence ID" value="OGF93397.1"/>
    <property type="molecule type" value="Genomic_DNA"/>
</dbReference>
<feature type="domain" description="Transcriptional repressor PaaX-like central Cas2-like" evidence="1">
    <location>
        <begin position="102"/>
        <end position="175"/>
    </location>
</feature>
<dbReference type="Proteomes" id="UP000178894">
    <property type="component" value="Unassembled WGS sequence"/>
</dbReference>
<dbReference type="Gene3D" id="3.30.70.2650">
    <property type="match status" value="1"/>
</dbReference>
<organism evidence="2 3">
    <name type="scientific">Candidatus Giovannonibacteria bacterium RIFCSPLOWO2_12_FULL_44_15</name>
    <dbReference type="NCBI Taxonomy" id="1798364"/>
    <lineage>
        <taxon>Bacteria</taxon>
        <taxon>Candidatus Giovannoniibacteriota</taxon>
    </lineage>
</organism>
<dbReference type="AlphaFoldDB" id="A0A1F5XZM8"/>
<accession>A0A1F5XZM8</accession>
<evidence type="ECO:0000259" key="1">
    <source>
        <dbReference type="Pfam" id="PF20803"/>
    </source>
</evidence>
<dbReference type="Pfam" id="PF20803">
    <property type="entry name" value="PaaX_M"/>
    <property type="match status" value="1"/>
</dbReference>
<dbReference type="InterPro" id="IPR048846">
    <property type="entry name" value="PaaX-like_central"/>
</dbReference>
<evidence type="ECO:0000313" key="2">
    <source>
        <dbReference type="EMBL" id="OGF93397.1"/>
    </source>
</evidence>
<reference evidence="2 3" key="1">
    <citation type="journal article" date="2016" name="Nat. Commun.">
        <title>Thousands of microbial genomes shed light on interconnected biogeochemical processes in an aquifer system.</title>
        <authorList>
            <person name="Anantharaman K."/>
            <person name="Brown C.T."/>
            <person name="Hug L.A."/>
            <person name="Sharon I."/>
            <person name="Castelle C.J."/>
            <person name="Probst A.J."/>
            <person name="Thomas B.C."/>
            <person name="Singh A."/>
            <person name="Wilkins M.J."/>
            <person name="Karaoz U."/>
            <person name="Brodie E.L."/>
            <person name="Williams K.H."/>
            <person name="Hubbard S.S."/>
            <person name="Banfield J.F."/>
        </authorList>
    </citation>
    <scope>NUCLEOTIDE SEQUENCE [LARGE SCALE GENOMIC DNA]</scope>
</reference>
<dbReference type="SUPFAM" id="SSF143430">
    <property type="entry name" value="TTP0101/SSO1404-like"/>
    <property type="match status" value="1"/>
</dbReference>
<evidence type="ECO:0000313" key="3">
    <source>
        <dbReference type="Proteomes" id="UP000178894"/>
    </source>
</evidence>
<dbReference type="STRING" id="1798364.A3G54_01700"/>
<comment type="caution">
    <text evidence="2">The sequence shown here is derived from an EMBL/GenBank/DDBJ whole genome shotgun (WGS) entry which is preliminary data.</text>
</comment>
<gene>
    <name evidence="2" type="ORF">A3G54_01700</name>
</gene>
<name>A0A1F5XZM8_9BACT</name>